<proteinExistence type="predicted"/>
<keyword evidence="2" id="KW-1185">Reference proteome</keyword>
<dbReference type="KEGG" id="tpol:Mal48_13330"/>
<reference evidence="1 2" key="1">
    <citation type="submission" date="2019-02" db="EMBL/GenBank/DDBJ databases">
        <title>Deep-cultivation of Planctomycetes and their phenomic and genomic characterization uncovers novel biology.</title>
        <authorList>
            <person name="Wiegand S."/>
            <person name="Jogler M."/>
            <person name="Boedeker C."/>
            <person name="Pinto D."/>
            <person name="Vollmers J."/>
            <person name="Rivas-Marin E."/>
            <person name="Kohn T."/>
            <person name="Peeters S.H."/>
            <person name="Heuer A."/>
            <person name="Rast P."/>
            <person name="Oberbeckmann S."/>
            <person name="Bunk B."/>
            <person name="Jeske O."/>
            <person name="Meyerdierks A."/>
            <person name="Storesund J.E."/>
            <person name="Kallscheuer N."/>
            <person name="Luecker S."/>
            <person name="Lage O.M."/>
            <person name="Pohl T."/>
            <person name="Merkel B.J."/>
            <person name="Hornburger P."/>
            <person name="Mueller R.-W."/>
            <person name="Bruemmer F."/>
            <person name="Labrenz M."/>
            <person name="Spormann A.M."/>
            <person name="Op den Camp H."/>
            <person name="Overmann J."/>
            <person name="Amann R."/>
            <person name="Jetten M.S.M."/>
            <person name="Mascher T."/>
            <person name="Medema M.H."/>
            <person name="Devos D.P."/>
            <person name="Kaster A.-K."/>
            <person name="Ovreas L."/>
            <person name="Rohde M."/>
            <person name="Galperin M.Y."/>
            <person name="Jogler C."/>
        </authorList>
    </citation>
    <scope>NUCLEOTIDE SEQUENCE [LARGE SCALE GENOMIC DNA]</scope>
    <source>
        <strain evidence="1 2">Mal48</strain>
    </source>
</reference>
<gene>
    <name evidence="1" type="ORF">Mal48_13330</name>
</gene>
<dbReference type="Proteomes" id="UP000315724">
    <property type="component" value="Chromosome"/>
</dbReference>
<name>A0A517QKC7_9PLAN</name>
<organism evidence="1 2">
    <name type="scientific">Thalassoglobus polymorphus</name>
    <dbReference type="NCBI Taxonomy" id="2527994"/>
    <lineage>
        <taxon>Bacteria</taxon>
        <taxon>Pseudomonadati</taxon>
        <taxon>Planctomycetota</taxon>
        <taxon>Planctomycetia</taxon>
        <taxon>Planctomycetales</taxon>
        <taxon>Planctomycetaceae</taxon>
        <taxon>Thalassoglobus</taxon>
    </lineage>
</organism>
<sequence>MLPLGFVRLFLIGVFEFIVGRLRDCSLILRDRIIGQCSVFQEKRQAAEQDVMRRQIMFLPVIGAVAVESRGNDR</sequence>
<protein>
    <submittedName>
        <fullName evidence="1">Uncharacterized protein</fullName>
    </submittedName>
</protein>
<evidence type="ECO:0000313" key="1">
    <source>
        <dbReference type="EMBL" id="QDT32092.1"/>
    </source>
</evidence>
<dbReference type="AlphaFoldDB" id="A0A517QKC7"/>
<dbReference type="EMBL" id="CP036267">
    <property type="protein sequence ID" value="QDT32092.1"/>
    <property type="molecule type" value="Genomic_DNA"/>
</dbReference>
<evidence type="ECO:0000313" key="2">
    <source>
        <dbReference type="Proteomes" id="UP000315724"/>
    </source>
</evidence>
<accession>A0A517QKC7</accession>